<dbReference type="SMART" id="SM01110">
    <property type="entry name" value="Cutinase"/>
    <property type="match status" value="1"/>
</dbReference>
<dbReference type="Gene3D" id="3.40.50.1820">
    <property type="entry name" value="alpha/beta hydrolase"/>
    <property type="match status" value="1"/>
</dbReference>
<gene>
    <name evidence="5" type="ORF">Purlil1_7958</name>
</gene>
<proteinExistence type="predicted"/>
<feature type="compositionally biased region" description="Low complexity" evidence="3">
    <location>
        <begin position="243"/>
        <end position="275"/>
    </location>
</feature>
<feature type="region of interest" description="Disordered" evidence="3">
    <location>
        <begin position="437"/>
        <end position="465"/>
    </location>
</feature>
<feature type="compositionally biased region" description="Basic and acidic residues" evidence="3">
    <location>
        <begin position="440"/>
        <end position="458"/>
    </location>
</feature>
<evidence type="ECO:0000256" key="1">
    <source>
        <dbReference type="ARBA" id="ARBA00022801"/>
    </source>
</evidence>
<protein>
    <submittedName>
        <fullName evidence="5">CAZyme family CE5</fullName>
    </submittedName>
</protein>
<dbReference type="SUPFAM" id="SSF53474">
    <property type="entry name" value="alpha/beta-Hydrolases"/>
    <property type="match status" value="1"/>
</dbReference>
<dbReference type="InterPro" id="IPR000675">
    <property type="entry name" value="Cutinase/axe"/>
</dbReference>
<dbReference type="PANTHER" id="PTHR33630">
    <property type="entry name" value="CUTINASE RV1984C-RELATED-RELATED"/>
    <property type="match status" value="1"/>
</dbReference>
<keyword evidence="6" id="KW-1185">Reference proteome</keyword>
<accession>A0ABR0BUV7</accession>
<keyword evidence="4" id="KW-0732">Signal</keyword>
<feature type="signal peptide" evidence="4">
    <location>
        <begin position="1"/>
        <end position="19"/>
    </location>
</feature>
<dbReference type="Pfam" id="PF01083">
    <property type="entry name" value="Cutinase"/>
    <property type="match status" value="1"/>
</dbReference>
<name>A0ABR0BUV7_PURLI</name>
<feature type="chain" id="PRO_5045207774" evidence="4">
    <location>
        <begin position="20"/>
        <end position="530"/>
    </location>
</feature>
<evidence type="ECO:0000313" key="5">
    <source>
        <dbReference type="EMBL" id="KAK4087627.1"/>
    </source>
</evidence>
<evidence type="ECO:0000256" key="2">
    <source>
        <dbReference type="ARBA" id="ARBA00023157"/>
    </source>
</evidence>
<organism evidence="5 6">
    <name type="scientific">Purpureocillium lilacinum</name>
    <name type="common">Paecilomyces lilacinus</name>
    <dbReference type="NCBI Taxonomy" id="33203"/>
    <lineage>
        <taxon>Eukaryota</taxon>
        <taxon>Fungi</taxon>
        <taxon>Dikarya</taxon>
        <taxon>Ascomycota</taxon>
        <taxon>Pezizomycotina</taxon>
        <taxon>Sordariomycetes</taxon>
        <taxon>Hypocreomycetidae</taxon>
        <taxon>Hypocreales</taxon>
        <taxon>Ophiocordycipitaceae</taxon>
        <taxon>Purpureocillium</taxon>
    </lineage>
</organism>
<keyword evidence="2" id="KW-1015">Disulfide bond</keyword>
<comment type="caution">
    <text evidence="5">The sequence shown here is derived from an EMBL/GenBank/DDBJ whole genome shotgun (WGS) entry which is preliminary data.</text>
</comment>
<evidence type="ECO:0000313" key="6">
    <source>
        <dbReference type="Proteomes" id="UP001287286"/>
    </source>
</evidence>
<reference evidence="5 6" key="1">
    <citation type="journal article" date="2024" name="Microbiol. Resour. Announc.">
        <title>Genome annotations for the ascomycete fungi Trichoderma harzianum, Trichoderma aggressivum, and Purpureocillium lilacinum.</title>
        <authorList>
            <person name="Beijen E.P.W."/>
            <person name="Ohm R.A."/>
        </authorList>
    </citation>
    <scope>NUCLEOTIDE SEQUENCE [LARGE SCALE GENOMIC DNA]</scope>
    <source>
        <strain evidence="5 6">CBS 150709</strain>
    </source>
</reference>
<dbReference type="EMBL" id="JAWRVI010000030">
    <property type="protein sequence ID" value="KAK4087627.1"/>
    <property type="molecule type" value="Genomic_DNA"/>
</dbReference>
<dbReference type="Proteomes" id="UP001287286">
    <property type="component" value="Unassembled WGS sequence"/>
</dbReference>
<keyword evidence="1" id="KW-0378">Hydrolase</keyword>
<dbReference type="InterPro" id="IPR029058">
    <property type="entry name" value="AB_hydrolase_fold"/>
</dbReference>
<feature type="region of interest" description="Disordered" evidence="3">
    <location>
        <begin position="243"/>
        <end position="289"/>
    </location>
</feature>
<evidence type="ECO:0000256" key="3">
    <source>
        <dbReference type="SAM" id="MobiDB-lite"/>
    </source>
</evidence>
<sequence length="530" mass="55096">MRAASSLAALALLAGAASAAPSISGRNATTCATGLYIVVARGTTEPQGAGVTGLLAGNITAKIPGSKVEALVYPATFSDPAYQDSVADGVKGMQSVVNNYLDACPDGKMAIMGYSQGAHVGMDAVCGGSGGVFDAARALPTADIKKNVIAMVFFGDPTHVANLTYDKGTSIKNGLFERSNSSVDTCKQYSDRLVSYCDTGDVYCDVGKDKKVHGGYVEKYGDDVIKYVVDKYHAAIMGTNSTTTTATSSATGTATVAPTGSGSATATTTGASATGSGTGTGTGAASPTKTAGAAGLSAGKGLYMAPLVFSDSRLKMQPFRVTVLRHMDGPDSHPQWRRLSGSVGETSFDPPWVITGTHLIGNTNVRLPSDLQCGGPSSQLPNPLVVQQQLAGASSRRPLPLSYTRACRFASGKLRLPAGLTHSRAAINPIANELAATSRGLDESPRQRSPHHHDETLTSHDSPTNRWSAAAAVSLTLETRDDPSTVNLERLARHNPDRIFARCALHRESRDSIADSSVTLSDGVFGLQKR</sequence>
<dbReference type="PANTHER" id="PTHR33630:SF9">
    <property type="entry name" value="CUTINASE 4"/>
    <property type="match status" value="1"/>
</dbReference>
<evidence type="ECO:0000256" key="4">
    <source>
        <dbReference type="SAM" id="SignalP"/>
    </source>
</evidence>